<dbReference type="Pfam" id="PF09369">
    <property type="entry name" value="MZB"/>
    <property type="match status" value="1"/>
</dbReference>
<dbReference type="InterPro" id="IPR055227">
    <property type="entry name" value="HRQ1_WHD"/>
</dbReference>
<evidence type="ECO:0000313" key="5">
    <source>
        <dbReference type="EMBL" id="PFG73131.1"/>
    </source>
</evidence>
<dbReference type="GO" id="GO:0003676">
    <property type="term" value="F:nucleic acid binding"/>
    <property type="evidence" value="ECO:0007669"/>
    <property type="project" value="InterPro"/>
</dbReference>
<gene>
    <name evidence="5" type="ORF">A9A59_0326</name>
</gene>
<accession>A0A2A9HDA1</accession>
<keyword evidence="6" id="KW-1185">Reference proteome</keyword>
<dbReference type="PROSITE" id="PS51192">
    <property type="entry name" value="HELICASE_ATP_BIND_1"/>
    <property type="match status" value="1"/>
</dbReference>
<dbReference type="Pfam" id="PF00270">
    <property type="entry name" value="DEAD"/>
    <property type="match status" value="1"/>
</dbReference>
<evidence type="ECO:0000256" key="1">
    <source>
        <dbReference type="ARBA" id="ARBA00022741"/>
    </source>
</evidence>
<dbReference type="GO" id="GO:0006289">
    <property type="term" value="P:nucleotide-excision repair"/>
    <property type="evidence" value="ECO:0007669"/>
    <property type="project" value="TreeGrafter"/>
</dbReference>
<dbReference type="InterPro" id="IPR027417">
    <property type="entry name" value="P-loop_NTPase"/>
</dbReference>
<proteinExistence type="predicted"/>
<name>A0A2A9HDA1_TEPT2</name>
<dbReference type="PANTHER" id="PTHR47957">
    <property type="entry name" value="ATP-DEPENDENT HELICASE HRQ1"/>
    <property type="match status" value="1"/>
</dbReference>
<evidence type="ECO:0000259" key="4">
    <source>
        <dbReference type="PROSITE" id="PS51194"/>
    </source>
</evidence>
<dbReference type="EMBL" id="PDJQ01000001">
    <property type="protein sequence ID" value="PFG73131.1"/>
    <property type="molecule type" value="Genomic_DNA"/>
</dbReference>
<organism evidence="5 6">
    <name type="scientific">Tepidiforma thermophila (strain KCTC 52669 / CGMCC 1.13589 / G233)</name>
    <dbReference type="NCBI Taxonomy" id="2761530"/>
    <lineage>
        <taxon>Bacteria</taxon>
        <taxon>Bacillati</taxon>
        <taxon>Chloroflexota</taxon>
        <taxon>Tepidiformia</taxon>
        <taxon>Tepidiformales</taxon>
        <taxon>Tepidiformaceae</taxon>
        <taxon>Tepidiforma</taxon>
    </lineage>
</organism>
<dbReference type="GO" id="GO:0043138">
    <property type="term" value="F:3'-5' DNA helicase activity"/>
    <property type="evidence" value="ECO:0007669"/>
    <property type="project" value="TreeGrafter"/>
</dbReference>
<dbReference type="CDD" id="cd17923">
    <property type="entry name" value="DEXHc_Hrq1-like"/>
    <property type="match status" value="1"/>
</dbReference>
<keyword evidence="2" id="KW-0067">ATP-binding</keyword>
<dbReference type="RefSeq" id="WP_098502607.1">
    <property type="nucleotide sequence ID" value="NZ_PDJQ01000001.1"/>
</dbReference>
<dbReference type="SMART" id="SM00490">
    <property type="entry name" value="HELICc"/>
    <property type="match status" value="1"/>
</dbReference>
<dbReference type="InterPro" id="IPR014001">
    <property type="entry name" value="Helicase_ATP-bd"/>
</dbReference>
<dbReference type="GO" id="GO:0005524">
    <property type="term" value="F:ATP binding"/>
    <property type="evidence" value="ECO:0007669"/>
    <property type="project" value="UniProtKB-KW"/>
</dbReference>
<evidence type="ECO:0000313" key="6">
    <source>
        <dbReference type="Proteomes" id="UP000223071"/>
    </source>
</evidence>
<keyword evidence="5" id="KW-0347">Helicase</keyword>
<sequence length="769" mass="83533">MAKPPPSYPVPAVRPIPPAVVAERLVGDLVQKGSETWVRRLAEEPAQFADWPEGLDARLLEALARRGIARPYTHQARAIAAALDGQNTVVVTPTASGKTLCYNVPVLDRVLKDRSARALYLFPTKALAQDQLDELHGLVGAAGAAIGTFTYDGDTPADARRAVRQAGHIVLTNPDMLHTAILPHHTKWVQLFESLEFVVIDELHTYRGVFGSHVANVIRRLRRICQFYGSDPTFILCSATIANPGELAARLIGDAVEVIDENGAPRGERIVVVHNPPVVNRELGIRQSSLKAARDIAAQLIRSGVQTIVFAPSRVRVELLLTYLREALREKPGDPERVAGYRGGYLPNERRAIERGLREGTVRGVVATNALELGIDIGGMGASVVTGYPGSLASLWQQFGRAGRARESSLAVLVASSNPLDQYVANHPEFLFERGVEGAAIDPDNPYILASHLKCAAFELPFANGEQFGAHGEVMLDILVEEGVLQQANGRYYWMSEAYPAEEVSLRTASTDNFVIIEQGPKPRVIGECDRPSAPLLIHEDAIYIHRGQQYQVEHLDWDDKKAYVRPVAVDYYTDAQLAVELKVIAREREAAAAAGAWELGEVAVTFLATIFKKVKLHTHENVGWGQIAIPEENMHTAAAWLTFDERATAGLGRDELALGLEGIAHVLRNLAPVFCLCDARDLGADAQVRSPSTGKPTVYLYDMVPGGIGLAERVFEARDRIAAACLEAVRGCGCENGCPSCVGPQAERNSPAKRSAAVLLERVAGPRG</sequence>
<dbReference type="Proteomes" id="UP000223071">
    <property type="component" value="Unassembled WGS sequence"/>
</dbReference>
<feature type="domain" description="Helicase C-terminal" evidence="4">
    <location>
        <begin position="295"/>
        <end position="447"/>
    </location>
</feature>
<dbReference type="GO" id="GO:0036297">
    <property type="term" value="P:interstrand cross-link repair"/>
    <property type="evidence" value="ECO:0007669"/>
    <property type="project" value="TreeGrafter"/>
</dbReference>
<reference evidence="5 6" key="1">
    <citation type="submission" date="2017-09" db="EMBL/GenBank/DDBJ databases">
        <title>Sequencing the genomes of two abundant thermophiles in Great Basin hot springs: Thermocrinis jamiesonii and novel Chloroflexi Thermoflexus hugenholtzii.</title>
        <authorList>
            <person name="Hedlund B."/>
        </authorList>
    </citation>
    <scope>NUCLEOTIDE SEQUENCE [LARGE SCALE GENOMIC DNA]</scope>
    <source>
        <strain evidence="5 6">G233</strain>
    </source>
</reference>
<dbReference type="Pfam" id="PF00271">
    <property type="entry name" value="Helicase_C"/>
    <property type="match status" value="1"/>
</dbReference>
<dbReference type="InterPro" id="IPR001650">
    <property type="entry name" value="Helicase_C-like"/>
</dbReference>
<dbReference type="AlphaFoldDB" id="A0A2A9HDA1"/>
<dbReference type="SUPFAM" id="SSF52540">
    <property type="entry name" value="P-loop containing nucleoside triphosphate hydrolases"/>
    <property type="match status" value="1"/>
</dbReference>
<evidence type="ECO:0000256" key="2">
    <source>
        <dbReference type="ARBA" id="ARBA00022840"/>
    </source>
</evidence>
<dbReference type="Gene3D" id="3.40.50.300">
    <property type="entry name" value="P-loop containing nucleotide triphosphate hydrolases"/>
    <property type="match status" value="2"/>
</dbReference>
<keyword evidence="5" id="KW-0378">Hydrolase</keyword>
<evidence type="ECO:0000259" key="3">
    <source>
        <dbReference type="PROSITE" id="PS51192"/>
    </source>
</evidence>
<dbReference type="PANTHER" id="PTHR47957:SF3">
    <property type="entry name" value="ATP-DEPENDENT HELICASE HRQ1"/>
    <property type="match status" value="1"/>
</dbReference>
<feature type="domain" description="Helicase ATP-binding" evidence="3">
    <location>
        <begin position="79"/>
        <end position="259"/>
    </location>
</feature>
<dbReference type="PROSITE" id="PS51194">
    <property type="entry name" value="HELICASE_CTER"/>
    <property type="match status" value="1"/>
</dbReference>
<dbReference type="SMART" id="SM00487">
    <property type="entry name" value="DEXDc"/>
    <property type="match status" value="1"/>
</dbReference>
<dbReference type="InterPro" id="IPR011545">
    <property type="entry name" value="DEAD/DEAH_box_helicase_dom"/>
</dbReference>
<dbReference type="CDD" id="cd18797">
    <property type="entry name" value="SF2_C_Hrq"/>
    <property type="match status" value="1"/>
</dbReference>
<keyword evidence="1" id="KW-0547">Nucleotide-binding</keyword>
<comment type="caution">
    <text evidence="5">The sequence shown here is derived from an EMBL/GenBank/DDBJ whole genome shotgun (WGS) entry which is preliminary data.</text>
</comment>
<protein>
    <submittedName>
        <fullName evidence="5">DEAD/DEAH box helicase domain-containing protein</fullName>
    </submittedName>
</protein>
<dbReference type="Pfam" id="PF22982">
    <property type="entry name" value="WHD_HRQ1"/>
    <property type="match status" value="1"/>
</dbReference>
<dbReference type="InterPro" id="IPR018973">
    <property type="entry name" value="MZB"/>
</dbReference>